<dbReference type="AlphaFoldDB" id="A0A6N7YJM6"/>
<dbReference type="PANTHER" id="PTHR42847:SF4">
    <property type="entry name" value="ALKANESULFONATE MONOOXYGENASE-RELATED"/>
    <property type="match status" value="1"/>
</dbReference>
<feature type="domain" description="Luciferase-like" evidence="5">
    <location>
        <begin position="30"/>
        <end position="342"/>
    </location>
</feature>
<dbReference type="InterPro" id="IPR050172">
    <property type="entry name" value="SsuD_RutA_monooxygenase"/>
</dbReference>
<protein>
    <submittedName>
        <fullName evidence="6">LLM class flavin-dependent oxidoreductase</fullName>
    </submittedName>
</protein>
<dbReference type="GO" id="GO:0016705">
    <property type="term" value="F:oxidoreductase activity, acting on paired donors, with incorporation or reduction of molecular oxygen"/>
    <property type="evidence" value="ECO:0007669"/>
    <property type="project" value="InterPro"/>
</dbReference>
<name>A0A6N7YJM6_9PSEU</name>
<evidence type="ECO:0000313" key="6">
    <source>
        <dbReference type="EMBL" id="MTD53115.1"/>
    </source>
</evidence>
<dbReference type="OrthoDB" id="9814695at2"/>
<keyword evidence="1" id="KW-0285">Flavoprotein</keyword>
<evidence type="ECO:0000256" key="1">
    <source>
        <dbReference type="ARBA" id="ARBA00022630"/>
    </source>
</evidence>
<reference evidence="6 7" key="1">
    <citation type="submission" date="2019-11" db="EMBL/GenBank/DDBJ databases">
        <title>Draft genome of Amycolatopsis RM579.</title>
        <authorList>
            <person name="Duangmal K."/>
            <person name="Mingma R."/>
        </authorList>
    </citation>
    <scope>NUCLEOTIDE SEQUENCE [LARGE SCALE GENOMIC DNA]</scope>
    <source>
        <strain evidence="6 7">RM579</strain>
    </source>
</reference>
<proteinExistence type="predicted"/>
<evidence type="ECO:0000256" key="4">
    <source>
        <dbReference type="ARBA" id="ARBA00023033"/>
    </source>
</evidence>
<evidence type="ECO:0000259" key="5">
    <source>
        <dbReference type="Pfam" id="PF00296"/>
    </source>
</evidence>
<dbReference type="Proteomes" id="UP000440096">
    <property type="component" value="Unassembled WGS sequence"/>
</dbReference>
<dbReference type="SUPFAM" id="SSF51679">
    <property type="entry name" value="Bacterial luciferase-like"/>
    <property type="match status" value="1"/>
</dbReference>
<dbReference type="EMBL" id="WMBA01000004">
    <property type="protein sequence ID" value="MTD53115.1"/>
    <property type="molecule type" value="Genomic_DNA"/>
</dbReference>
<dbReference type="InterPro" id="IPR036661">
    <property type="entry name" value="Luciferase-like_sf"/>
</dbReference>
<dbReference type="PANTHER" id="PTHR42847">
    <property type="entry name" value="ALKANESULFONATE MONOOXYGENASE"/>
    <property type="match status" value="1"/>
</dbReference>
<dbReference type="GO" id="GO:0004497">
    <property type="term" value="F:monooxygenase activity"/>
    <property type="evidence" value="ECO:0007669"/>
    <property type="project" value="UniProtKB-KW"/>
</dbReference>
<evidence type="ECO:0000256" key="3">
    <source>
        <dbReference type="ARBA" id="ARBA00023002"/>
    </source>
</evidence>
<dbReference type="RefSeq" id="WP_154755376.1">
    <property type="nucleotide sequence ID" value="NZ_WMBA01000004.1"/>
</dbReference>
<comment type="caution">
    <text evidence="6">The sequence shown here is derived from an EMBL/GenBank/DDBJ whole genome shotgun (WGS) entry which is preliminary data.</text>
</comment>
<dbReference type="InterPro" id="IPR011251">
    <property type="entry name" value="Luciferase-like_dom"/>
</dbReference>
<keyword evidence="3" id="KW-0560">Oxidoreductase</keyword>
<dbReference type="CDD" id="cd01094">
    <property type="entry name" value="Alkanesulfonate_monoxygenase"/>
    <property type="match status" value="1"/>
</dbReference>
<evidence type="ECO:0000256" key="2">
    <source>
        <dbReference type="ARBA" id="ARBA00022643"/>
    </source>
</evidence>
<sequence>MPVSAHQPIETCDRRGPLFTGPDLKLGIFGFNVSAGGGLSKSPSRYEIDWHDNVRLARKAEEAGFEAAIPFSRWRGFEGETNPWGRSFETYTWAAGIAASTSRIVVFSTSHSLTVSPVVAAKQLTTVDHIADGRAGLNVVAGWFEKELKMFGAGKLEHDERYDYLEEWMDVVCRLWSDDDEFDYVGKFVRVDGGYQQPKPLQAPRPPVMNAAFSPRGHQFAARYADIAFVSARDVDGARSKAAEIRALAESYGRELQVWMSASVVLGETDREAEELVSRYVSEADEQAVRNCIEWTMGGARMPPEARRQLSRSVAATPGLPLVGSASRIAEQIGALREAGIDGLALTWIDYPSGLDAFVEQVMPELERQGIRRKPAAIPSR</sequence>
<gene>
    <name evidence="6" type="ORF">GKO32_03855</name>
</gene>
<keyword evidence="4" id="KW-0503">Monooxygenase</keyword>
<organism evidence="6 7">
    <name type="scientific">Amycolatopsis pithecellobii</name>
    <dbReference type="NCBI Taxonomy" id="664692"/>
    <lineage>
        <taxon>Bacteria</taxon>
        <taxon>Bacillati</taxon>
        <taxon>Actinomycetota</taxon>
        <taxon>Actinomycetes</taxon>
        <taxon>Pseudonocardiales</taxon>
        <taxon>Pseudonocardiaceae</taxon>
        <taxon>Amycolatopsis</taxon>
    </lineage>
</organism>
<dbReference type="Gene3D" id="3.20.20.30">
    <property type="entry name" value="Luciferase-like domain"/>
    <property type="match status" value="1"/>
</dbReference>
<keyword evidence="7" id="KW-1185">Reference proteome</keyword>
<evidence type="ECO:0000313" key="7">
    <source>
        <dbReference type="Proteomes" id="UP000440096"/>
    </source>
</evidence>
<dbReference type="Pfam" id="PF00296">
    <property type="entry name" value="Bac_luciferase"/>
    <property type="match status" value="1"/>
</dbReference>
<accession>A0A6N7YJM6</accession>
<keyword evidence="2" id="KW-0288">FMN</keyword>